<organism evidence="2 3">
    <name type="scientific">Litoreibacter janthinus</name>
    <dbReference type="NCBI Taxonomy" id="670154"/>
    <lineage>
        <taxon>Bacteria</taxon>
        <taxon>Pseudomonadati</taxon>
        <taxon>Pseudomonadota</taxon>
        <taxon>Alphaproteobacteria</taxon>
        <taxon>Rhodobacterales</taxon>
        <taxon>Roseobacteraceae</taxon>
        <taxon>Litoreibacter</taxon>
    </lineage>
</organism>
<dbReference type="EMBL" id="FOYO01000001">
    <property type="protein sequence ID" value="SFR45886.1"/>
    <property type="molecule type" value="Genomic_DNA"/>
</dbReference>
<feature type="signal peptide" evidence="1">
    <location>
        <begin position="1"/>
        <end position="17"/>
    </location>
</feature>
<dbReference type="OrthoDB" id="7987888at2"/>
<keyword evidence="3" id="KW-1185">Reference proteome</keyword>
<evidence type="ECO:0000313" key="3">
    <source>
        <dbReference type="Proteomes" id="UP000199658"/>
    </source>
</evidence>
<dbReference type="RefSeq" id="WP_090216139.1">
    <property type="nucleotide sequence ID" value="NZ_FOYO01000001.1"/>
</dbReference>
<protein>
    <submittedName>
        <fullName evidence="2">Uncharacterized protein</fullName>
    </submittedName>
</protein>
<dbReference type="Proteomes" id="UP000199658">
    <property type="component" value="Unassembled WGS sequence"/>
</dbReference>
<name>A0A1I6GUT3_9RHOB</name>
<evidence type="ECO:0000313" key="2">
    <source>
        <dbReference type="EMBL" id="SFR45886.1"/>
    </source>
</evidence>
<evidence type="ECO:0000256" key="1">
    <source>
        <dbReference type="SAM" id="SignalP"/>
    </source>
</evidence>
<sequence length="173" mass="19405">MNILVALTMIAAAGAAAADVRTVFLETNDGQRIQIATLDQREGGAYSVHMNDAAFSDHFLSMRPFKCLEGPDKNWCHVPYPYEIERDISGDLVDMEYDFLFVWKAANDYGINMWNGVYYKIEAQGSRFVGVLHEMDMDLLSAPPAAGELRPLSPKDIHPSDADSHWLPRLIVE</sequence>
<accession>A0A1I6GUT3</accession>
<gene>
    <name evidence="2" type="ORF">SAMN04488002_2006</name>
</gene>
<reference evidence="3" key="1">
    <citation type="submission" date="2016-10" db="EMBL/GenBank/DDBJ databases">
        <authorList>
            <person name="Varghese N."/>
            <person name="Submissions S."/>
        </authorList>
    </citation>
    <scope>NUCLEOTIDE SEQUENCE [LARGE SCALE GENOMIC DNA]</scope>
    <source>
        <strain evidence="3">DSM 26921</strain>
    </source>
</reference>
<feature type="chain" id="PRO_5011785562" evidence="1">
    <location>
        <begin position="18"/>
        <end position="173"/>
    </location>
</feature>
<proteinExistence type="predicted"/>
<keyword evidence="1" id="KW-0732">Signal</keyword>
<dbReference type="AlphaFoldDB" id="A0A1I6GUT3"/>